<dbReference type="GO" id="GO:0046872">
    <property type="term" value="F:metal ion binding"/>
    <property type="evidence" value="ECO:0007669"/>
    <property type="project" value="UniProtKB-KW"/>
</dbReference>
<dbReference type="Gene3D" id="3.40.50.1000">
    <property type="entry name" value="HAD superfamily/HAD-like"/>
    <property type="match status" value="1"/>
</dbReference>
<keyword evidence="10" id="KW-0378">Hydrolase</keyword>
<evidence type="ECO:0000256" key="5">
    <source>
        <dbReference type="ARBA" id="ARBA00022967"/>
    </source>
</evidence>
<evidence type="ECO:0000256" key="3">
    <source>
        <dbReference type="ARBA" id="ARBA00022692"/>
    </source>
</evidence>
<evidence type="ECO:0000256" key="8">
    <source>
        <dbReference type="RuleBase" id="RU362081"/>
    </source>
</evidence>
<feature type="transmembrane region" description="Helical" evidence="8">
    <location>
        <begin position="60"/>
        <end position="80"/>
    </location>
</feature>
<comment type="subcellular location">
    <subcellularLocation>
        <location evidence="1">Cell membrane</location>
        <topology evidence="1">Multi-pass membrane protein</topology>
    </subcellularLocation>
</comment>
<dbReference type="PANTHER" id="PTHR48085">
    <property type="entry name" value="CADMIUM/ZINC-TRANSPORTING ATPASE HMA2-RELATED"/>
    <property type="match status" value="1"/>
</dbReference>
<dbReference type="FunFam" id="2.70.150.10:FF:000002">
    <property type="entry name" value="Copper-transporting ATPase 1, putative"/>
    <property type="match status" value="1"/>
</dbReference>
<dbReference type="OrthoDB" id="9814270at2"/>
<keyword evidence="11" id="KW-1185">Reference proteome</keyword>
<dbReference type="GO" id="GO:0019829">
    <property type="term" value="F:ATPase-coupled monoatomic cation transmembrane transporter activity"/>
    <property type="evidence" value="ECO:0007669"/>
    <property type="project" value="InterPro"/>
</dbReference>
<dbReference type="GO" id="GO:0005886">
    <property type="term" value="C:plasma membrane"/>
    <property type="evidence" value="ECO:0007669"/>
    <property type="project" value="UniProtKB-SubCell"/>
</dbReference>
<proteinExistence type="inferred from homology"/>
<dbReference type="eggNOG" id="COG2217">
    <property type="taxonomic scope" value="Bacteria"/>
</dbReference>
<dbReference type="SUPFAM" id="SSF56784">
    <property type="entry name" value="HAD-like"/>
    <property type="match status" value="1"/>
</dbReference>
<organism evidence="10 11">
    <name type="scientific">Bifidobacterium psychraerophilum</name>
    <dbReference type="NCBI Taxonomy" id="218140"/>
    <lineage>
        <taxon>Bacteria</taxon>
        <taxon>Bacillati</taxon>
        <taxon>Actinomycetota</taxon>
        <taxon>Actinomycetes</taxon>
        <taxon>Bifidobacteriales</taxon>
        <taxon>Bifidobacteriaceae</taxon>
        <taxon>Bifidobacterium</taxon>
    </lineage>
</organism>
<dbReference type="SUPFAM" id="SSF81653">
    <property type="entry name" value="Calcium ATPase, transduction domain A"/>
    <property type="match status" value="1"/>
</dbReference>
<dbReference type="InterPro" id="IPR018303">
    <property type="entry name" value="ATPase_P-typ_P_site"/>
</dbReference>
<dbReference type="SFLD" id="SFLDG00002">
    <property type="entry name" value="C1.7:_P-type_atpase_like"/>
    <property type="match status" value="1"/>
</dbReference>
<keyword evidence="3 8" id="KW-0812">Transmembrane</keyword>
<dbReference type="RefSeq" id="WP_081884088.1">
    <property type="nucleotide sequence ID" value="NZ_JGZI01000007.1"/>
</dbReference>
<dbReference type="InterPro" id="IPR023298">
    <property type="entry name" value="ATPase_P-typ_TM_dom_sf"/>
</dbReference>
<evidence type="ECO:0000256" key="2">
    <source>
        <dbReference type="ARBA" id="ARBA00006024"/>
    </source>
</evidence>
<dbReference type="Proteomes" id="UP000029050">
    <property type="component" value="Unassembled WGS sequence"/>
</dbReference>
<dbReference type="Gene3D" id="3.40.1110.10">
    <property type="entry name" value="Calcium-transporting ATPase, cytoplasmic domain N"/>
    <property type="match status" value="1"/>
</dbReference>
<keyword evidence="6 8" id="KW-1133">Transmembrane helix</keyword>
<keyword evidence="4 8" id="KW-0479">Metal-binding</keyword>
<dbReference type="SUPFAM" id="SSF81665">
    <property type="entry name" value="Calcium ATPase, transmembrane domain M"/>
    <property type="match status" value="1"/>
</dbReference>
<reference evidence="10 11" key="1">
    <citation type="submission" date="2014-03" db="EMBL/GenBank/DDBJ databases">
        <title>Genomics of Bifidobacteria.</title>
        <authorList>
            <person name="Ventura M."/>
            <person name="Milani C."/>
            <person name="Lugli G.A."/>
        </authorList>
    </citation>
    <scope>NUCLEOTIDE SEQUENCE [LARGE SCALE GENOMIC DNA]</scope>
    <source>
        <strain evidence="10 11">LMG 21775</strain>
    </source>
</reference>
<dbReference type="GO" id="GO:0005524">
    <property type="term" value="F:ATP binding"/>
    <property type="evidence" value="ECO:0007669"/>
    <property type="project" value="UniProtKB-UniRule"/>
</dbReference>
<sequence>MNRAEPVSPQEQKSPSIIHDDLPEEATPWWRDQTLLLPIASGLLWAIGLALRLRGFIVSSWIMFSIGLLAGASTFVPGTFKQLFANRGRERLGVGLLMTISGIGAVLLGHVEEAAALAFLFSISETLEDRSMDRAKQGLRALLSLIPETAHISSATGERVIPAAQIRRDDILIVGAGERVSTDGVVSSGHSWLDTSAVTGESIPVEATPSDEILAGSVNGTGTLYVRATADGRDNSLTKIVQLVEQAQANKGTRARLADRIASPLVPAVLITAVLVIIFGFIIGNPAMWVERALVVLVAASPCALAIAVPVTVISAIASASKAGVIIKSGVAFEQLGTIRRVAFDKTGTLTRNQPRVITTVTTAGRSQTEILEWAAALEAASSHPLAHAVITSVENAPGAADTEEIPGCGVSGLVNGHQIRAGSPRWIDPRELTEDAGKLSLRGMSLIIVEADGQVAGIIGIRDEPRTEAREAIRRLNDLGIETVMLTGDNTRTAEAIASETGITEVHAEQLPEDKAEYLQRSSSQVPTVMLGDGINDTPALAAATVGIAMGATGSAAAIESADVALTGNDLRLLPAALEHARKARAIMTGNIVLALALIAALFPLALFGILGLASVVLIHEIAEVFVILNGLRAGRTALPNRTVR</sequence>
<feature type="transmembrane region" description="Helical" evidence="8">
    <location>
        <begin position="92"/>
        <end position="111"/>
    </location>
</feature>
<dbReference type="InterPro" id="IPR001757">
    <property type="entry name" value="P_typ_ATPase"/>
</dbReference>
<dbReference type="InterPro" id="IPR008250">
    <property type="entry name" value="ATPase_P-typ_transduc_dom_A_sf"/>
</dbReference>
<dbReference type="InterPro" id="IPR059000">
    <property type="entry name" value="ATPase_P-type_domA"/>
</dbReference>
<dbReference type="NCBIfam" id="TIGR01525">
    <property type="entry name" value="ATPase-IB_hvy"/>
    <property type="match status" value="1"/>
</dbReference>
<dbReference type="AlphaFoldDB" id="A0A087CJ09"/>
<dbReference type="Pfam" id="PF00122">
    <property type="entry name" value="E1-E2_ATPase"/>
    <property type="match status" value="1"/>
</dbReference>
<name>A0A087CJ09_9BIFI</name>
<dbReference type="PRINTS" id="PR00119">
    <property type="entry name" value="CATATPASE"/>
</dbReference>
<keyword evidence="8" id="KW-0547">Nucleotide-binding</keyword>
<evidence type="ECO:0000256" key="7">
    <source>
        <dbReference type="ARBA" id="ARBA00023136"/>
    </source>
</evidence>
<keyword evidence="5" id="KW-1278">Translocase</keyword>
<dbReference type="InterPro" id="IPR044492">
    <property type="entry name" value="P_typ_ATPase_HD_dom"/>
</dbReference>
<dbReference type="InterPro" id="IPR027256">
    <property type="entry name" value="P-typ_ATPase_IB"/>
</dbReference>
<evidence type="ECO:0000313" key="10">
    <source>
        <dbReference type="EMBL" id="KFI83259.1"/>
    </source>
</evidence>
<evidence type="ECO:0000256" key="1">
    <source>
        <dbReference type="ARBA" id="ARBA00004651"/>
    </source>
</evidence>
<evidence type="ECO:0000256" key="4">
    <source>
        <dbReference type="ARBA" id="ARBA00022723"/>
    </source>
</evidence>
<dbReference type="PANTHER" id="PTHR48085:SF5">
    <property type="entry name" value="CADMIUM_ZINC-TRANSPORTING ATPASE HMA4-RELATED"/>
    <property type="match status" value="1"/>
</dbReference>
<keyword evidence="7 8" id="KW-0472">Membrane</keyword>
<dbReference type="PROSITE" id="PS00154">
    <property type="entry name" value="ATPASE_E1_E2"/>
    <property type="match status" value="1"/>
</dbReference>
<gene>
    <name evidence="10" type="ORF">BPSY_0354</name>
</gene>
<dbReference type="SFLD" id="SFLDS00003">
    <property type="entry name" value="Haloacid_Dehalogenase"/>
    <property type="match status" value="1"/>
</dbReference>
<feature type="transmembrane region" description="Helical" evidence="8">
    <location>
        <begin position="295"/>
        <end position="318"/>
    </location>
</feature>
<dbReference type="SFLD" id="SFLDF00027">
    <property type="entry name" value="p-type_atpase"/>
    <property type="match status" value="1"/>
</dbReference>
<comment type="similarity">
    <text evidence="2 8">Belongs to the cation transport ATPase (P-type) (TC 3.A.3) family. Type IB subfamily.</text>
</comment>
<evidence type="ECO:0000259" key="9">
    <source>
        <dbReference type="Pfam" id="PF00122"/>
    </source>
</evidence>
<evidence type="ECO:0000313" key="11">
    <source>
        <dbReference type="Proteomes" id="UP000029050"/>
    </source>
</evidence>
<dbReference type="GeneID" id="98299567"/>
<dbReference type="GO" id="GO:0015086">
    <property type="term" value="F:cadmium ion transmembrane transporter activity"/>
    <property type="evidence" value="ECO:0007669"/>
    <property type="project" value="TreeGrafter"/>
</dbReference>
<dbReference type="Gene3D" id="2.70.150.10">
    <property type="entry name" value="Calcium-transporting ATPase, cytoplasmic transduction domain A"/>
    <property type="match status" value="1"/>
</dbReference>
<comment type="caution">
    <text evidence="10">The sequence shown here is derived from an EMBL/GenBank/DDBJ whole genome shotgun (WGS) entry which is preliminary data.</text>
</comment>
<dbReference type="InterPro" id="IPR023299">
    <property type="entry name" value="ATPase_P-typ_cyto_dom_N"/>
</dbReference>
<feature type="transmembrane region" description="Helical" evidence="8">
    <location>
        <begin position="593"/>
        <end position="620"/>
    </location>
</feature>
<dbReference type="NCBIfam" id="TIGR01494">
    <property type="entry name" value="ATPase_P-type"/>
    <property type="match status" value="1"/>
</dbReference>
<keyword evidence="8" id="KW-0067">ATP-binding</keyword>
<dbReference type="InterPro" id="IPR023214">
    <property type="entry name" value="HAD_sf"/>
</dbReference>
<protein>
    <submittedName>
        <fullName evidence="10">Cadmium-transporting ATPase</fullName>
        <ecNumber evidence="10">3.6.3.3</ecNumber>
    </submittedName>
</protein>
<dbReference type="Pfam" id="PF00702">
    <property type="entry name" value="Hydrolase"/>
    <property type="match status" value="1"/>
</dbReference>
<dbReference type="InterPro" id="IPR036412">
    <property type="entry name" value="HAD-like_sf"/>
</dbReference>
<dbReference type="EC" id="3.6.3.3" evidence="10"/>
<feature type="domain" description="P-type ATPase A" evidence="9">
    <location>
        <begin position="145"/>
        <end position="245"/>
    </location>
</feature>
<dbReference type="NCBIfam" id="TIGR01512">
    <property type="entry name" value="ATPase-IB2_Cd"/>
    <property type="match status" value="1"/>
</dbReference>
<dbReference type="GO" id="GO:0016887">
    <property type="term" value="F:ATP hydrolysis activity"/>
    <property type="evidence" value="ECO:0007669"/>
    <property type="project" value="InterPro"/>
</dbReference>
<dbReference type="EMBL" id="JGZI01000007">
    <property type="protein sequence ID" value="KFI83259.1"/>
    <property type="molecule type" value="Genomic_DNA"/>
</dbReference>
<dbReference type="STRING" id="218140.BPSY_0354"/>
<evidence type="ECO:0000256" key="6">
    <source>
        <dbReference type="ARBA" id="ARBA00022989"/>
    </source>
</evidence>
<accession>A0A087CJ09</accession>
<dbReference type="InterPro" id="IPR051014">
    <property type="entry name" value="Cation_Transport_ATPase_IB"/>
</dbReference>
<keyword evidence="8" id="KW-1003">Cell membrane</keyword>
<feature type="transmembrane region" description="Helical" evidence="8">
    <location>
        <begin position="261"/>
        <end position="283"/>
    </location>
</feature>